<keyword evidence="6 12" id="KW-0479">Metal-binding</keyword>
<evidence type="ECO:0000256" key="13">
    <source>
        <dbReference type="PIRNR" id="PIRNR002811"/>
    </source>
</evidence>
<comment type="cofactor">
    <cofactor evidence="12 13 14">
        <name>Zn(2+)</name>
        <dbReference type="ChEBI" id="CHEBI:29105"/>
    </cofactor>
    <text evidence="12 13 14">Binds 1 zinc ion per monomer.</text>
</comment>
<dbReference type="PIRSF" id="PIRSF002811">
    <property type="entry name" value="DnaG"/>
    <property type="match status" value="1"/>
</dbReference>
<dbReference type="GO" id="GO:0000428">
    <property type="term" value="C:DNA-directed RNA polymerase complex"/>
    <property type="evidence" value="ECO:0007669"/>
    <property type="project" value="UniProtKB-KW"/>
</dbReference>
<sequence>MDKNIETVLSYVNIVEEISGFVKLKKTGRNYTGLCPFHSEKTPSFSVNETKGLYYCFGCGKGGNVITFLKEIRGDSFSDIVDYLKNKYNIPVEYTKFRKTDSSSQAENPVKKIINLAVNFYYENLFVYISNSRHIMNYLNERGINVDVAKDFKLGYAGFGNGLTALLKSVKADLDIAADMGLLVKKDDYNKVYADRFVNKLIIPIMDRTGEPIALASRIITRERDQLSNNFPKYINTNNSEIFVKNNTLYGLDKALPFIKKENAVIVVEGYFDMITLYANGIKNIVATMGTALSKNHISSLSRLCDEIVLLYDGDKAGINAINRGMELFREFMDSSDKNIYAACLSGGEDPDTYVRKFGSENLIKLINESKKPPVEFAIDYYVEKNKKSGIIKNNEESRLKSKISVIKDVVPYFKKIGNNIIFSHYVNILANKLGLNENVIRRYIESNKSWIGTGNTDYSLDTAYEISIKEDMGIEDIIVSKIFCNLVLTEYISDDIISEFSDKDAVYIIKEIQNAVKKGASQEIIKGAVEEIISGTVNADKWKRIYYSGLMSENSGNREDFKKLLMKLKVNNIDKICRDILEAIKSGNLDEKGKVIKFQELNRLKYISKEFQKKICGY</sequence>
<dbReference type="Pfam" id="PF13155">
    <property type="entry name" value="Toprim_2"/>
    <property type="match status" value="1"/>
</dbReference>
<dbReference type="InterPro" id="IPR030846">
    <property type="entry name" value="DnaG_bac"/>
</dbReference>
<dbReference type="PANTHER" id="PTHR30313">
    <property type="entry name" value="DNA PRIMASE"/>
    <property type="match status" value="1"/>
</dbReference>
<dbReference type="PROSITE" id="PS50880">
    <property type="entry name" value="TOPRIM"/>
    <property type="match status" value="1"/>
</dbReference>
<organism evidence="16 17">
    <name type="scientific">Candidatus Acidulodesulfobacterium acidiphilum</name>
    <dbReference type="NCBI Taxonomy" id="2597224"/>
    <lineage>
        <taxon>Bacteria</taxon>
        <taxon>Deltaproteobacteria</taxon>
        <taxon>Candidatus Acidulodesulfobacterales</taxon>
        <taxon>Candidatus Acidulodesulfobacterium</taxon>
    </lineage>
</organism>
<comment type="catalytic activity">
    <reaction evidence="12">
        <text>ssDNA + n NTP = ssDNA/pppN(pN)n-1 hybrid + (n-1) diphosphate.</text>
        <dbReference type="EC" id="2.7.7.101"/>
    </reaction>
</comment>
<keyword evidence="10 12" id="KW-0238">DNA-binding</keyword>
<dbReference type="InterPro" id="IPR050219">
    <property type="entry name" value="DnaG_primase"/>
</dbReference>
<dbReference type="EMBL" id="SHMQ01000007">
    <property type="protein sequence ID" value="RZV39703.1"/>
    <property type="molecule type" value="Genomic_DNA"/>
</dbReference>
<keyword evidence="2 12" id="KW-0639">Primosome</keyword>
<evidence type="ECO:0000259" key="15">
    <source>
        <dbReference type="PROSITE" id="PS50880"/>
    </source>
</evidence>
<name>A0A520XEU1_9DELT</name>
<keyword evidence="11 12" id="KW-0804">Transcription</keyword>
<evidence type="ECO:0000256" key="11">
    <source>
        <dbReference type="ARBA" id="ARBA00023163"/>
    </source>
</evidence>
<dbReference type="GO" id="GO:0003899">
    <property type="term" value="F:DNA-directed RNA polymerase activity"/>
    <property type="evidence" value="ECO:0007669"/>
    <property type="project" value="UniProtKB-UniRule"/>
</dbReference>
<feature type="zinc finger region" description="CHC2-type" evidence="12 14">
    <location>
        <begin position="35"/>
        <end position="59"/>
    </location>
</feature>
<feature type="domain" description="Toprim" evidence="15">
    <location>
        <begin position="263"/>
        <end position="359"/>
    </location>
</feature>
<dbReference type="HAMAP" id="MF_00974">
    <property type="entry name" value="DNA_primase_DnaG"/>
    <property type="match status" value="1"/>
</dbReference>
<evidence type="ECO:0000256" key="5">
    <source>
        <dbReference type="ARBA" id="ARBA00022705"/>
    </source>
</evidence>
<keyword evidence="9" id="KW-0460">Magnesium</keyword>
<dbReference type="SMART" id="SM00400">
    <property type="entry name" value="ZnF_CHCC"/>
    <property type="match status" value="1"/>
</dbReference>
<dbReference type="FunFam" id="3.90.580.10:FF:000001">
    <property type="entry name" value="DNA primase"/>
    <property type="match status" value="1"/>
</dbReference>
<dbReference type="NCBIfam" id="TIGR01391">
    <property type="entry name" value="dnaG"/>
    <property type="match status" value="1"/>
</dbReference>
<keyword evidence="1 12" id="KW-0240">DNA-directed RNA polymerase</keyword>
<dbReference type="InterPro" id="IPR036977">
    <property type="entry name" value="DNA_primase_Znf_CHC2"/>
</dbReference>
<dbReference type="Proteomes" id="UP000322454">
    <property type="component" value="Unassembled WGS sequence"/>
</dbReference>
<dbReference type="PANTHER" id="PTHR30313:SF2">
    <property type="entry name" value="DNA PRIMASE"/>
    <property type="match status" value="1"/>
</dbReference>
<dbReference type="SUPFAM" id="SSF57783">
    <property type="entry name" value="Zinc beta-ribbon"/>
    <property type="match status" value="1"/>
</dbReference>
<evidence type="ECO:0000256" key="6">
    <source>
        <dbReference type="ARBA" id="ARBA00022723"/>
    </source>
</evidence>
<dbReference type="Gene3D" id="3.90.980.10">
    <property type="entry name" value="DNA primase, catalytic core, N-terminal domain"/>
    <property type="match status" value="1"/>
</dbReference>
<evidence type="ECO:0000256" key="14">
    <source>
        <dbReference type="PIRSR" id="PIRSR002811-1"/>
    </source>
</evidence>
<keyword evidence="5 12" id="KW-0235">DNA replication</keyword>
<evidence type="ECO:0000256" key="3">
    <source>
        <dbReference type="ARBA" id="ARBA00022679"/>
    </source>
</evidence>
<evidence type="ECO:0000256" key="1">
    <source>
        <dbReference type="ARBA" id="ARBA00022478"/>
    </source>
</evidence>
<evidence type="ECO:0000256" key="10">
    <source>
        <dbReference type="ARBA" id="ARBA00023125"/>
    </source>
</evidence>
<comment type="caution">
    <text evidence="16">The sequence shown here is derived from an EMBL/GenBank/DDBJ whole genome shotgun (WGS) entry which is preliminary data.</text>
</comment>
<protein>
    <recommendedName>
        <fullName evidence="12 13">DNA primase</fullName>
        <ecNumber evidence="12">2.7.7.101</ecNumber>
    </recommendedName>
</protein>
<dbReference type="Gene3D" id="3.90.580.10">
    <property type="entry name" value="Zinc finger, CHC2-type domain"/>
    <property type="match status" value="1"/>
</dbReference>
<gene>
    <name evidence="12 16" type="primary">dnaG</name>
    <name evidence="16" type="ORF">EVJ48_04125</name>
</gene>
<dbReference type="AlphaFoldDB" id="A0A520XEU1"/>
<dbReference type="GO" id="GO:0006269">
    <property type="term" value="P:DNA replication, synthesis of primer"/>
    <property type="evidence" value="ECO:0007669"/>
    <property type="project" value="UniProtKB-UniRule"/>
</dbReference>
<dbReference type="InterPro" id="IPR006171">
    <property type="entry name" value="TOPRIM_dom"/>
</dbReference>
<dbReference type="GO" id="GO:0008270">
    <property type="term" value="F:zinc ion binding"/>
    <property type="evidence" value="ECO:0007669"/>
    <property type="project" value="UniProtKB-UniRule"/>
</dbReference>
<evidence type="ECO:0000313" key="16">
    <source>
        <dbReference type="EMBL" id="RZV39703.1"/>
    </source>
</evidence>
<dbReference type="InterPro" id="IPR002694">
    <property type="entry name" value="Znf_CHC2"/>
</dbReference>
<keyword evidence="8 12" id="KW-0862">Zinc</keyword>
<evidence type="ECO:0000256" key="8">
    <source>
        <dbReference type="ARBA" id="ARBA00022833"/>
    </source>
</evidence>
<dbReference type="SMART" id="SM00493">
    <property type="entry name" value="TOPRIM"/>
    <property type="match status" value="1"/>
</dbReference>
<reference evidence="16 17" key="1">
    <citation type="submission" date="2019-01" db="EMBL/GenBank/DDBJ databases">
        <title>Insights into ecological role of a new deltaproteobacterial order Candidatus Sinidesulfobacterales (Sva0485) by metagenomics and metatranscriptomics.</title>
        <authorList>
            <person name="Tan S."/>
            <person name="Liu J."/>
            <person name="Fang Y."/>
            <person name="Hedlund B."/>
            <person name="Lian Z.-H."/>
            <person name="Huang L.-Y."/>
            <person name="Li J.-T."/>
            <person name="Huang L.-N."/>
            <person name="Li W.-J."/>
            <person name="Jiang H.-C."/>
            <person name="Dong H.-L."/>
            <person name="Shu W.-S."/>
        </authorList>
    </citation>
    <scope>NUCLEOTIDE SEQUENCE [LARGE SCALE GENOMIC DNA]</scope>
    <source>
        <strain evidence="16">AP4</strain>
    </source>
</reference>
<evidence type="ECO:0000256" key="2">
    <source>
        <dbReference type="ARBA" id="ARBA00022515"/>
    </source>
</evidence>
<evidence type="ECO:0000256" key="7">
    <source>
        <dbReference type="ARBA" id="ARBA00022771"/>
    </source>
</evidence>
<dbReference type="Gene3D" id="3.40.1360.10">
    <property type="match status" value="1"/>
</dbReference>
<comment type="subunit">
    <text evidence="12">Monomer. Interacts with DnaB.</text>
</comment>
<evidence type="ECO:0000256" key="12">
    <source>
        <dbReference type="HAMAP-Rule" id="MF_00974"/>
    </source>
</evidence>
<evidence type="ECO:0000256" key="9">
    <source>
        <dbReference type="ARBA" id="ARBA00022842"/>
    </source>
</evidence>
<keyword evidence="3 12" id="KW-0808">Transferase</keyword>
<comment type="domain">
    <text evidence="12">Contains an N-terminal zinc-binding domain, a central core domain that contains the primase activity, and a C-terminal DnaB-binding domain.</text>
</comment>
<dbReference type="GO" id="GO:0003677">
    <property type="term" value="F:DNA binding"/>
    <property type="evidence" value="ECO:0007669"/>
    <property type="project" value="UniProtKB-KW"/>
</dbReference>
<keyword evidence="7 12" id="KW-0863">Zinc-finger</keyword>
<proteinExistence type="inferred from homology"/>
<dbReference type="Pfam" id="PF01807">
    <property type="entry name" value="Zn_ribbon_DnaG"/>
    <property type="match status" value="1"/>
</dbReference>
<dbReference type="Pfam" id="PF08275">
    <property type="entry name" value="DNAG_N"/>
    <property type="match status" value="1"/>
</dbReference>
<dbReference type="SUPFAM" id="SSF56731">
    <property type="entry name" value="DNA primase core"/>
    <property type="match status" value="1"/>
</dbReference>
<dbReference type="InterPro" id="IPR034151">
    <property type="entry name" value="TOPRIM_DnaG_bac"/>
</dbReference>
<comment type="similarity">
    <text evidence="12 13">Belongs to the DnaG primase family.</text>
</comment>
<dbReference type="GO" id="GO:0005737">
    <property type="term" value="C:cytoplasm"/>
    <property type="evidence" value="ECO:0007669"/>
    <property type="project" value="TreeGrafter"/>
</dbReference>
<evidence type="ECO:0000313" key="17">
    <source>
        <dbReference type="Proteomes" id="UP000322454"/>
    </source>
</evidence>
<dbReference type="InterPro" id="IPR037068">
    <property type="entry name" value="DNA_primase_core_N_sf"/>
</dbReference>
<dbReference type="GO" id="GO:1990077">
    <property type="term" value="C:primosome complex"/>
    <property type="evidence" value="ECO:0007669"/>
    <property type="project" value="UniProtKB-KW"/>
</dbReference>
<dbReference type="CDD" id="cd03364">
    <property type="entry name" value="TOPRIM_DnaG_primases"/>
    <property type="match status" value="1"/>
</dbReference>
<comment type="function">
    <text evidence="12 13">RNA polymerase that catalyzes the synthesis of short RNA molecules used as primers for DNA polymerase during DNA replication.</text>
</comment>
<keyword evidence="4 12" id="KW-0548">Nucleotidyltransferase</keyword>
<evidence type="ECO:0000256" key="4">
    <source>
        <dbReference type="ARBA" id="ARBA00022695"/>
    </source>
</evidence>
<accession>A0A520XEU1</accession>
<dbReference type="EC" id="2.7.7.101" evidence="12"/>
<dbReference type="InterPro" id="IPR006295">
    <property type="entry name" value="DNA_primase_DnaG"/>
</dbReference>
<dbReference type="InterPro" id="IPR013264">
    <property type="entry name" value="DNAG_N"/>
</dbReference>